<gene>
    <name evidence="4" type="ORF">CWB96_03835</name>
    <name evidence="3" type="ORF">CWB97_05175</name>
</gene>
<evidence type="ECO:0000313" key="3">
    <source>
        <dbReference type="EMBL" id="TMP45193.1"/>
    </source>
</evidence>
<dbReference type="InterPro" id="IPR005094">
    <property type="entry name" value="Endonuclease_MobA/VirD2"/>
</dbReference>
<feature type="domain" description="MobA/VirD2-like nuclease" evidence="2">
    <location>
        <begin position="22"/>
        <end position="154"/>
    </location>
</feature>
<dbReference type="RefSeq" id="WP_138595485.1">
    <property type="nucleotide sequence ID" value="NZ_PNCK01000018.1"/>
</dbReference>
<proteinExistence type="predicted"/>
<sequence length="320" mass="37877">MIIKSKSRKVANFDQLYDYMKKGAEKHDGVHVFSRNVYTHQREKILQEFIDNSLLFKKRKNSVYLYHEIISITRTQSVSVEKQQDALFHIVQEYVDQRANKNLVYGYMHNDAQNNIHFHLMISSNERGSNKNLRLSKHEFDRAKKHLETWTNKHYPELQQGLVINKQAGKKTSHNGAELKKRTGKMPERERVTKALERIFTQSVNKQQFFERLAAEHLEIYTRGKAIGFKDTVTDRKYRLKTLGLESQFSSMSKQIELTQQPQIQEQKQEFAKKEATLNKSSEKQKRDVLPEKKQNKAKEQLKQYRNSHKNADSDEKKHR</sequence>
<feature type="compositionally biased region" description="Basic and acidic residues" evidence="1">
    <location>
        <begin position="177"/>
        <end position="188"/>
    </location>
</feature>
<evidence type="ECO:0000256" key="1">
    <source>
        <dbReference type="SAM" id="MobiDB-lite"/>
    </source>
</evidence>
<evidence type="ECO:0000313" key="4">
    <source>
        <dbReference type="EMBL" id="TMP61426.1"/>
    </source>
</evidence>
<keyword evidence="5" id="KW-1185">Reference proteome</keyword>
<dbReference type="Pfam" id="PF03432">
    <property type="entry name" value="Relaxase"/>
    <property type="match status" value="1"/>
</dbReference>
<accession>A0A5S3XT14</accession>
<dbReference type="AlphaFoldDB" id="A0A5S3XT14"/>
<reference evidence="4 6" key="1">
    <citation type="submission" date="2017-12" db="EMBL/GenBank/DDBJ databases">
        <authorList>
            <person name="Paulsen S."/>
            <person name="Gram L.K."/>
        </authorList>
    </citation>
    <scope>NUCLEOTIDE SEQUENCE [LARGE SCALE GENOMIC DNA]</scope>
    <source>
        <strain evidence="4 6">S2231</strain>
        <strain evidence="3">S2233</strain>
    </source>
</reference>
<evidence type="ECO:0000259" key="2">
    <source>
        <dbReference type="Pfam" id="PF03432"/>
    </source>
</evidence>
<feature type="region of interest" description="Disordered" evidence="1">
    <location>
        <begin position="262"/>
        <end position="320"/>
    </location>
</feature>
<organism evidence="4 6">
    <name type="scientific">Pseudoalteromonas citrea</name>
    <dbReference type="NCBI Taxonomy" id="43655"/>
    <lineage>
        <taxon>Bacteria</taxon>
        <taxon>Pseudomonadati</taxon>
        <taxon>Pseudomonadota</taxon>
        <taxon>Gammaproteobacteria</taxon>
        <taxon>Alteromonadales</taxon>
        <taxon>Pseudoalteromonadaceae</taxon>
        <taxon>Pseudoalteromonas</taxon>
    </lineage>
</organism>
<dbReference type="Gene3D" id="3.30.930.30">
    <property type="match status" value="1"/>
</dbReference>
<comment type="caution">
    <text evidence="4">The sequence shown here is derived from an EMBL/GenBank/DDBJ whole genome shotgun (WGS) entry which is preliminary data.</text>
</comment>
<dbReference type="EMBL" id="PNCK01000018">
    <property type="protein sequence ID" value="TMP45193.1"/>
    <property type="molecule type" value="Genomic_DNA"/>
</dbReference>
<evidence type="ECO:0000313" key="6">
    <source>
        <dbReference type="Proteomes" id="UP000307706"/>
    </source>
</evidence>
<name>A0A5S3XT14_9GAMM</name>
<dbReference type="Proteomes" id="UP000305730">
    <property type="component" value="Unassembled WGS sequence"/>
</dbReference>
<feature type="compositionally biased region" description="Basic and acidic residues" evidence="1">
    <location>
        <begin position="310"/>
        <end position="320"/>
    </location>
</feature>
<dbReference type="OrthoDB" id="7833483at2"/>
<reference evidence="5 6" key="2">
    <citation type="submission" date="2019-06" db="EMBL/GenBank/DDBJ databases">
        <title>Co-occurence of chitin degradation, pigmentation and bioactivity in marine Pseudoalteromonas.</title>
        <authorList>
            <person name="Sonnenschein E.C."/>
            <person name="Bech P.K."/>
        </authorList>
    </citation>
    <scope>NUCLEOTIDE SEQUENCE [LARGE SCALE GENOMIC DNA]</scope>
    <source>
        <strain evidence="6">S2231</strain>
        <strain evidence="3 5">S2233</strain>
    </source>
</reference>
<protein>
    <recommendedName>
        <fullName evidence="2">MobA/VirD2-like nuclease domain-containing protein</fullName>
    </recommendedName>
</protein>
<reference evidence="4" key="3">
    <citation type="submission" date="2019-09" db="EMBL/GenBank/DDBJ databases">
        <title>Co-occurence of chitin degradation, pigmentation and bioactivity in marine Pseudoalteromonas.</title>
        <authorList>
            <person name="Sonnenschein E.C."/>
            <person name="Bech P.K."/>
        </authorList>
    </citation>
    <scope>NUCLEOTIDE SEQUENCE</scope>
    <source>
        <strain evidence="4">S2231</strain>
    </source>
</reference>
<dbReference type="EMBL" id="PNCL01000016">
    <property type="protein sequence ID" value="TMP61426.1"/>
    <property type="molecule type" value="Genomic_DNA"/>
</dbReference>
<feature type="compositionally biased region" description="Basic and acidic residues" evidence="1">
    <location>
        <begin position="267"/>
        <end position="303"/>
    </location>
</feature>
<feature type="region of interest" description="Disordered" evidence="1">
    <location>
        <begin position="169"/>
        <end position="188"/>
    </location>
</feature>
<dbReference type="Proteomes" id="UP000307706">
    <property type="component" value="Unassembled WGS sequence"/>
</dbReference>
<evidence type="ECO:0000313" key="5">
    <source>
        <dbReference type="Proteomes" id="UP000305730"/>
    </source>
</evidence>